<dbReference type="SUPFAM" id="SSF81342">
    <property type="entry name" value="Transmembrane di-heme cytochromes"/>
    <property type="match status" value="1"/>
</dbReference>
<evidence type="ECO:0000256" key="5">
    <source>
        <dbReference type="ARBA" id="ARBA00022617"/>
    </source>
</evidence>
<feature type="transmembrane region" description="Helical" evidence="12">
    <location>
        <begin position="132"/>
        <end position="153"/>
    </location>
</feature>
<dbReference type="Proteomes" id="UP000285173">
    <property type="component" value="Unassembled WGS sequence"/>
</dbReference>
<dbReference type="InterPro" id="IPR011577">
    <property type="entry name" value="Cyt_b561_bac/Ni-Hgenase"/>
</dbReference>
<dbReference type="Pfam" id="PF01292">
    <property type="entry name" value="Ni_hydr_CYTB"/>
    <property type="match status" value="1"/>
</dbReference>
<evidence type="ECO:0000256" key="9">
    <source>
        <dbReference type="ARBA" id="ARBA00022989"/>
    </source>
</evidence>
<dbReference type="Pfam" id="PF01750">
    <property type="entry name" value="HycI"/>
    <property type="match status" value="1"/>
</dbReference>
<evidence type="ECO:0000256" key="2">
    <source>
        <dbReference type="ARBA" id="ARBA00008622"/>
    </source>
</evidence>
<evidence type="ECO:0000259" key="13">
    <source>
        <dbReference type="Pfam" id="PF01292"/>
    </source>
</evidence>
<dbReference type="PRINTS" id="PR00161">
    <property type="entry name" value="NIHGNASECYTB"/>
</dbReference>
<dbReference type="NCBIfam" id="TIGR00072">
    <property type="entry name" value="hydrog_prot"/>
    <property type="match status" value="1"/>
</dbReference>
<dbReference type="InterPro" id="IPR000516">
    <property type="entry name" value="Ni-dep_Hydgase_cyt-B"/>
</dbReference>
<dbReference type="InterPro" id="IPR000671">
    <property type="entry name" value="Peptidase_A31"/>
</dbReference>
<dbReference type="SUPFAM" id="SSF53163">
    <property type="entry name" value="HybD-like"/>
    <property type="match status" value="1"/>
</dbReference>
<evidence type="ECO:0000256" key="4">
    <source>
        <dbReference type="ARBA" id="ARBA00022475"/>
    </source>
</evidence>
<evidence type="ECO:0000256" key="7">
    <source>
        <dbReference type="ARBA" id="ARBA00022723"/>
    </source>
</evidence>
<keyword evidence="7" id="KW-0479">Metal-binding</keyword>
<dbReference type="PANTHER" id="PTHR30485">
    <property type="entry name" value="NI/FE-HYDROGENASE 1 B-TYPE CYTOCHROME SUBUNIT"/>
    <property type="match status" value="1"/>
</dbReference>
<evidence type="ECO:0000256" key="3">
    <source>
        <dbReference type="ARBA" id="ARBA00022448"/>
    </source>
</evidence>
<organism evidence="14 15">
    <name type="scientific">Parabacteroides merdae</name>
    <dbReference type="NCBI Taxonomy" id="46503"/>
    <lineage>
        <taxon>Bacteria</taxon>
        <taxon>Pseudomonadati</taxon>
        <taxon>Bacteroidota</taxon>
        <taxon>Bacteroidia</taxon>
        <taxon>Bacteroidales</taxon>
        <taxon>Tannerellaceae</taxon>
        <taxon>Parabacteroides</taxon>
    </lineage>
</organism>
<evidence type="ECO:0000256" key="10">
    <source>
        <dbReference type="ARBA" id="ARBA00023004"/>
    </source>
</evidence>
<dbReference type="GO" id="GO:0020037">
    <property type="term" value="F:heme binding"/>
    <property type="evidence" value="ECO:0007669"/>
    <property type="project" value="TreeGrafter"/>
</dbReference>
<dbReference type="Gene3D" id="1.20.950.20">
    <property type="entry name" value="Transmembrane di-heme cytochromes, Chain C"/>
    <property type="match status" value="1"/>
</dbReference>
<keyword evidence="11 12" id="KW-0472">Membrane</keyword>
<comment type="caution">
    <text evidence="14">The sequence shown here is derived from an EMBL/GenBank/DDBJ whole genome shotgun (WGS) entry which is preliminary data.</text>
</comment>
<feature type="transmembrane region" description="Helical" evidence="12">
    <location>
        <begin position="20"/>
        <end position="40"/>
    </location>
</feature>
<keyword evidence="8" id="KW-0249">Electron transport</keyword>
<dbReference type="PROSITE" id="PS00882">
    <property type="entry name" value="NI_HGENASE_CYTB_1"/>
    <property type="match status" value="1"/>
</dbReference>
<dbReference type="InterPro" id="IPR023430">
    <property type="entry name" value="Pept_HybD-like_dom_sf"/>
</dbReference>
<dbReference type="GO" id="GO:0009055">
    <property type="term" value="F:electron transfer activity"/>
    <property type="evidence" value="ECO:0007669"/>
    <property type="project" value="InterPro"/>
</dbReference>
<reference evidence="14 15" key="1">
    <citation type="submission" date="2018-08" db="EMBL/GenBank/DDBJ databases">
        <title>A genome reference for cultivated species of the human gut microbiota.</title>
        <authorList>
            <person name="Zou Y."/>
            <person name="Xue W."/>
            <person name="Luo G."/>
        </authorList>
    </citation>
    <scope>NUCLEOTIDE SEQUENCE [LARGE SCALE GENOMIC DNA]</scope>
    <source>
        <strain evidence="14 15">AM50-15</strain>
    </source>
</reference>
<evidence type="ECO:0000256" key="6">
    <source>
        <dbReference type="ARBA" id="ARBA00022692"/>
    </source>
</evidence>
<evidence type="ECO:0000256" key="11">
    <source>
        <dbReference type="ARBA" id="ARBA00023136"/>
    </source>
</evidence>
<dbReference type="InterPro" id="IPR051542">
    <property type="entry name" value="Hydrogenase_cytochrome"/>
</dbReference>
<evidence type="ECO:0000313" key="15">
    <source>
        <dbReference type="Proteomes" id="UP000285173"/>
    </source>
</evidence>
<evidence type="ECO:0000313" key="14">
    <source>
        <dbReference type="EMBL" id="RGZ49157.1"/>
    </source>
</evidence>
<feature type="transmembrane region" description="Helical" evidence="12">
    <location>
        <begin position="183"/>
        <end position="201"/>
    </location>
</feature>
<dbReference type="Gene3D" id="3.40.50.1450">
    <property type="entry name" value="HybD-like"/>
    <property type="match status" value="1"/>
</dbReference>
<accession>A0A3R5ZP57</accession>
<sequence length="392" mass="44995">MKSRKKRLREVYVWELPVRIYHWLNALCIVILCITGFIIADPLAIMTETEANFSYWFGTVRFIHFVAAFVFFFNFVFRLYWGFVGNRYARWNNFIPLKKSQWKEILEVIKVDILMIKNKPVDSIGHNALASVIYFGTFWAFLLQSITGFGLYAKMSESVFPQLFAWTIPLMGGDLVAREIHHFLMWFFILFAIVHIYLVFYHDYIEQRGETSSIIGGWKFIEEEIADKEEVTEKAEIITKSARKMNKDILVLGVGNLLLKDEGVGIHVIQALEKEGLPPNVSLMDGGTGGLHLIGWIQDYNRIIMVDATLDHNPPGTIRLIRPHYATDFPPLMSAHEIGLRDMIEAMILTEKLPDIQLIVVSAEDINEVGMDLTPVVQVAVPKVVEMIKQIL</sequence>
<comment type="similarity">
    <text evidence="2">Belongs to the HupC/HyaC/HydC family.</text>
</comment>
<keyword evidence="3" id="KW-0813">Transport</keyword>
<comment type="subcellular location">
    <subcellularLocation>
        <location evidence="1">Cell membrane</location>
        <topology evidence="1">Multi-pass membrane protein</topology>
    </subcellularLocation>
</comment>
<dbReference type="GO" id="GO:0005506">
    <property type="term" value="F:iron ion binding"/>
    <property type="evidence" value="ECO:0007669"/>
    <property type="project" value="InterPro"/>
</dbReference>
<proteinExistence type="inferred from homology"/>
<protein>
    <submittedName>
        <fullName evidence="14">Ni/Fe-hydrogenase, b-type cytochrome subunit</fullName>
    </submittedName>
</protein>
<keyword evidence="6 12" id="KW-0812">Transmembrane</keyword>
<dbReference type="InterPro" id="IPR016174">
    <property type="entry name" value="Di-haem_cyt_TM"/>
</dbReference>
<evidence type="ECO:0000256" key="12">
    <source>
        <dbReference type="SAM" id="Phobius"/>
    </source>
</evidence>
<dbReference type="AlphaFoldDB" id="A0A3R5ZP57"/>
<evidence type="ECO:0000256" key="8">
    <source>
        <dbReference type="ARBA" id="ARBA00022982"/>
    </source>
</evidence>
<gene>
    <name evidence="14" type="primary">cybH</name>
    <name evidence="14" type="ORF">DW986_07350</name>
</gene>
<keyword evidence="9 12" id="KW-1133">Transmembrane helix</keyword>
<dbReference type="NCBIfam" id="TIGR02125">
    <property type="entry name" value="CytB-hydogenase"/>
    <property type="match status" value="1"/>
</dbReference>
<dbReference type="GO" id="GO:0005886">
    <property type="term" value="C:plasma membrane"/>
    <property type="evidence" value="ECO:0007669"/>
    <property type="project" value="UniProtKB-SubCell"/>
</dbReference>
<dbReference type="GO" id="GO:0008233">
    <property type="term" value="F:peptidase activity"/>
    <property type="evidence" value="ECO:0007669"/>
    <property type="project" value="InterPro"/>
</dbReference>
<feature type="transmembrane region" description="Helical" evidence="12">
    <location>
        <begin position="60"/>
        <end position="81"/>
    </location>
</feature>
<feature type="domain" description="Cytochrome b561 bacterial/Ni-hydrogenase" evidence="13">
    <location>
        <begin position="13"/>
        <end position="217"/>
    </location>
</feature>
<dbReference type="GO" id="GO:0022904">
    <property type="term" value="P:respiratory electron transport chain"/>
    <property type="evidence" value="ECO:0007669"/>
    <property type="project" value="InterPro"/>
</dbReference>
<dbReference type="PANTHER" id="PTHR30485:SF0">
    <property type="entry name" value="NI_FE-HYDROGENASE 1 B-TYPE CYTOCHROME SUBUNIT-RELATED"/>
    <property type="match status" value="1"/>
</dbReference>
<keyword evidence="5" id="KW-0349">Heme</keyword>
<evidence type="ECO:0000256" key="1">
    <source>
        <dbReference type="ARBA" id="ARBA00004651"/>
    </source>
</evidence>
<dbReference type="EMBL" id="QSEF01000008">
    <property type="protein sequence ID" value="RGZ49157.1"/>
    <property type="molecule type" value="Genomic_DNA"/>
</dbReference>
<dbReference type="GO" id="GO:0008047">
    <property type="term" value="F:enzyme activator activity"/>
    <property type="evidence" value="ECO:0007669"/>
    <property type="project" value="InterPro"/>
</dbReference>
<name>A0A3R5ZP57_9BACT</name>
<keyword evidence="10" id="KW-0408">Iron</keyword>
<keyword evidence="4" id="KW-1003">Cell membrane</keyword>